<comment type="caution">
    <text evidence="2">The sequence shown here is derived from an EMBL/GenBank/DDBJ whole genome shotgun (WGS) entry which is preliminary data.</text>
</comment>
<evidence type="ECO:0000313" key="2">
    <source>
        <dbReference type="EMBL" id="PZQ56234.1"/>
    </source>
</evidence>
<gene>
    <name evidence="2" type="ORF">DI555_06365</name>
</gene>
<organism evidence="2 3">
    <name type="scientific">Novosphingobium pentaromativorans</name>
    <dbReference type="NCBI Taxonomy" id="205844"/>
    <lineage>
        <taxon>Bacteria</taxon>
        <taxon>Pseudomonadati</taxon>
        <taxon>Pseudomonadota</taxon>
        <taxon>Alphaproteobacteria</taxon>
        <taxon>Sphingomonadales</taxon>
        <taxon>Sphingomonadaceae</taxon>
        <taxon>Novosphingobium</taxon>
    </lineage>
</organism>
<evidence type="ECO:0000313" key="3">
    <source>
        <dbReference type="Proteomes" id="UP000249082"/>
    </source>
</evidence>
<evidence type="ECO:0000256" key="1">
    <source>
        <dbReference type="SAM" id="SignalP"/>
    </source>
</evidence>
<proteinExistence type="predicted"/>
<feature type="chain" id="PRO_5016180499" evidence="1">
    <location>
        <begin position="30"/>
        <end position="207"/>
    </location>
</feature>
<dbReference type="AlphaFoldDB" id="A0A2W5NTD3"/>
<keyword evidence="1" id="KW-0732">Signal</keyword>
<sequence length="207" mass="21730">MRLDLLRRFFVPLAASCAALFLAAHGTNAAASRPSPGEQPETALVPITLSAGMNPISDIAGTGQDGSIAQLWRQNNKVRGQHVFLVKVGDTAATLEGRDQIIDAPDVGDDMIRSVRFARGNHGGRATLYMLIASRDIGPSPYDAATTHIQTFALVPRGSGGGDAFAFAPVRAFVAAAKYCHADAALLAELNFPLSPLYAGRVTPTGC</sequence>
<feature type="signal peptide" evidence="1">
    <location>
        <begin position="1"/>
        <end position="29"/>
    </location>
</feature>
<dbReference type="Proteomes" id="UP000249082">
    <property type="component" value="Unassembled WGS sequence"/>
</dbReference>
<name>A0A2W5NTD3_9SPHN</name>
<reference evidence="2 3" key="1">
    <citation type="submission" date="2017-08" db="EMBL/GenBank/DDBJ databases">
        <title>Infants hospitalized years apart are colonized by the same room-sourced microbial strains.</title>
        <authorList>
            <person name="Brooks B."/>
            <person name="Olm M.R."/>
            <person name="Firek B.A."/>
            <person name="Baker R."/>
            <person name="Thomas B.C."/>
            <person name="Morowitz M.J."/>
            <person name="Banfield J.F."/>
        </authorList>
    </citation>
    <scope>NUCLEOTIDE SEQUENCE [LARGE SCALE GENOMIC DNA]</scope>
    <source>
        <strain evidence="2">S2_005_002_R2_33</strain>
    </source>
</reference>
<dbReference type="EMBL" id="QFPX01000004">
    <property type="protein sequence ID" value="PZQ56234.1"/>
    <property type="molecule type" value="Genomic_DNA"/>
</dbReference>
<protein>
    <submittedName>
        <fullName evidence="2">Uncharacterized protein</fullName>
    </submittedName>
</protein>
<accession>A0A2W5NTD3</accession>